<evidence type="ECO:0000259" key="4">
    <source>
        <dbReference type="SMART" id="SM00827"/>
    </source>
</evidence>
<proteinExistence type="predicted"/>
<dbReference type="Proteomes" id="UP000001396">
    <property type="component" value="Unassembled WGS sequence"/>
</dbReference>
<dbReference type="Pfam" id="PF00698">
    <property type="entry name" value="Acyl_transf_1"/>
    <property type="match status" value="1"/>
</dbReference>
<dbReference type="AlphaFoldDB" id="D3B965"/>
<dbReference type="Gene3D" id="3.30.70.3290">
    <property type="match status" value="1"/>
</dbReference>
<dbReference type="EMBL" id="ADBJ01000021">
    <property type="protein sequence ID" value="EFA82104.1"/>
    <property type="molecule type" value="Genomic_DNA"/>
</dbReference>
<dbReference type="SUPFAM" id="SSF52151">
    <property type="entry name" value="FabD/lysophospholipase-like"/>
    <property type="match status" value="1"/>
</dbReference>
<dbReference type="InterPro" id="IPR001227">
    <property type="entry name" value="Ac_transferase_dom_sf"/>
</dbReference>
<dbReference type="STRING" id="670386.D3B965"/>
<dbReference type="GeneID" id="31360495"/>
<gene>
    <name evidence="5" type="ORF">PPL_05009</name>
</gene>
<reference evidence="5 6" key="1">
    <citation type="journal article" date="2011" name="Genome Res.">
        <title>Phylogeny-wide analysis of social amoeba genomes highlights ancient origins for complex intercellular communication.</title>
        <authorList>
            <person name="Heidel A.J."/>
            <person name="Lawal H.M."/>
            <person name="Felder M."/>
            <person name="Schilde C."/>
            <person name="Helps N.R."/>
            <person name="Tunggal B."/>
            <person name="Rivero F."/>
            <person name="John U."/>
            <person name="Schleicher M."/>
            <person name="Eichinger L."/>
            <person name="Platzer M."/>
            <person name="Noegel A.A."/>
            <person name="Schaap P."/>
            <person name="Gloeckner G."/>
        </authorList>
    </citation>
    <scope>NUCLEOTIDE SEQUENCE [LARGE SCALE GENOMIC DNA]</scope>
    <source>
        <strain evidence="6">ATCC 26659 / Pp 5 / PN500</strain>
    </source>
</reference>
<dbReference type="InterPro" id="IPR014043">
    <property type="entry name" value="Acyl_transferase_dom"/>
</dbReference>
<keyword evidence="1" id="KW-0596">Phosphopantetheine</keyword>
<sequence>MLPINNQRYIIPFTSNSESAFDEYLELLKKDQQLKSIEDLSLFQSTTSEQINRKYNYRRVIVARDWTDLYQPNYQVQSELPSIATDGTDDEQEKNVLKKKIIMIVCGQSGIFLQLGLQLYDQFPVYRDTVDHVNQLYLTISGFNVMEKILELCQLPPDSKEGYSQLLVNPLLFIFQIGMIHLFRHFGIEPDMVFGLSLGEIALFYLSGSVTLETAVKILYYRSIYQNEALTTYGGKMLNVRINYHTYLEKYASRYPELDIATKASGITVLAGQHDHLFTPLMLEFERDGVECFFLAIVGTVHSRAQKLVKHKVLDSLAGLEMESVAAKIPWYSTVSGDRYDRPIDAKYIYHNMRKPVEVEAALQSIARDIKDRFQDYVFLEISGNANILSMIKPTLPKAIVVASIKKRHDEVLHFLYSLGILFCHGFDVSFKSQFHEDQIKQHNLTTHTTNKFNEILKLIHLDQQSNINIDQFKIISKFIDK</sequence>
<dbReference type="PANTHER" id="PTHR45681">
    <property type="entry name" value="POLYKETIDE SYNTHASE 44-RELATED"/>
    <property type="match status" value="1"/>
</dbReference>
<keyword evidence="3" id="KW-0808">Transferase</keyword>
<keyword evidence="2" id="KW-0597">Phosphoprotein</keyword>
<evidence type="ECO:0000313" key="5">
    <source>
        <dbReference type="EMBL" id="EFA82104.1"/>
    </source>
</evidence>
<dbReference type="PANTHER" id="PTHR45681:SF6">
    <property type="entry name" value="POLYKETIDE SYNTHASE 37"/>
    <property type="match status" value="1"/>
</dbReference>
<dbReference type="Gene3D" id="3.40.366.10">
    <property type="entry name" value="Malonyl-Coenzyme A Acyl Carrier Protein, domain 2"/>
    <property type="match status" value="1"/>
</dbReference>
<name>D3B965_HETP5</name>
<evidence type="ECO:0000256" key="2">
    <source>
        <dbReference type="ARBA" id="ARBA00022553"/>
    </source>
</evidence>
<protein>
    <submittedName>
        <fullName evidence="5">Fatty acid synthase</fullName>
    </submittedName>
</protein>
<dbReference type="SMART" id="SM00827">
    <property type="entry name" value="PKS_AT"/>
    <property type="match status" value="1"/>
</dbReference>
<evidence type="ECO:0000256" key="3">
    <source>
        <dbReference type="ARBA" id="ARBA00022679"/>
    </source>
</evidence>
<accession>D3B965</accession>
<dbReference type="OMA" id="VIVARDW"/>
<dbReference type="InterPro" id="IPR016035">
    <property type="entry name" value="Acyl_Trfase/lysoPLipase"/>
</dbReference>
<organism evidence="5 6">
    <name type="scientific">Heterostelium pallidum (strain ATCC 26659 / Pp 5 / PN500)</name>
    <name type="common">Cellular slime mold</name>
    <name type="synonym">Polysphondylium pallidum</name>
    <dbReference type="NCBI Taxonomy" id="670386"/>
    <lineage>
        <taxon>Eukaryota</taxon>
        <taxon>Amoebozoa</taxon>
        <taxon>Evosea</taxon>
        <taxon>Eumycetozoa</taxon>
        <taxon>Dictyostelia</taxon>
        <taxon>Acytosteliales</taxon>
        <taxon>Acytosteliaceae</taxon>
        <taxon>Heterostelium</taxon>
    </lineage>
</organism>
<dbReference type="InterPro" id="IPR050444">
    <property type="entry name" value="Polyketide_Synthase"/>
</dbReference>
<dbReference type="RefSeq" id="XP_020434221.1">
    <property type="nucleotide sequence ID" value="XM_020575905.1"/>
</dbReference>
<comment type="caution">
    <text evidence="5">The sequence shown here is derived from an EMBL/GenBank/DDBJ whole genome shotgun (WGS) entry which is preliminary data.</text>
</comment>
<evidence type="ECO:0000256" key="1">
    <source>
        <dbReference type="ARBA" id="ARBA00022450"/>
    </source>
</evidence>
<feature type="domain" description="Malonyl-CoA:ACP transacylase (MAT)" evidence="4">
    <location>
        <begin position="104"/>
        <end position="409"/>
    </location>
</feature>
<dbReference type="InParanoid" id="D3B965"/>
<dbReference type="GO" id="GO:0016740">
    <property type="term" value="F:transferase activity"/>
    <property type="evidence" value="ECO:0007669"/>
    <property type="project" value="UniProtKB-KW"/>
</dbReference>
<keyword evidence="6" id="KW-1185">Reference proteome</keyword>
<evidence type="ECO:0000313" key="6">
    <source>
        <dbReference type="Proteomes" id="UP000001396"/>
    </source>
</evidence>